<dbReference type="GeneID" id="117349264"/>
<sequence length="252" mass="28692">MAMFLHGRVVFSCLWDIWFALFLLVPWFWAQPALARSCTSETGHFQTFTVQGYKCCTKCPSKKAEDKPCPGAKDQDCKCEAGFQCHNPSCDYCLRLPTCAEGLTIRRNGNRQYTYKCTYCENGTYFVPETGLCKNWTNCSSKQLDTITPGNRIHDAQCGSKPSPISLIPESPHTAHLAVLVVMAIFILILMTVFLHLYIWRMKRKKRNPTEGQEPFLFTSRRQPLEDTCSCQFPEEEKGGESGEEEILKSFP</sequence>
<proteinExistence type="predicted"/>
<evidence type="ECO:0000256" key="2">
    <source>
        <dbReference type="SAM" id="Phobius"/>
    </source>
</evidence>
<keyword evidence="2" id="KW-0472">Membrane</keyword>
<dbReference type="InterPro" id="IPR053107">
    <property type="entry name" value="TNFRSF18"/>
</dbReference>
<keyword evidence="5" id="KW-0675">Receptor</keyword>
<name>A0A6P8PBL9_GEOSA</name>
<keyword evidence="3" id="KW-0732">Signal</keyword>
<organism evidence="4 5">
    <name type="scientific">Geotrypetes seraphini</name>
    <name type="common">Gaboon caecilian</name>
    <name type="synonym">Caecilia seraphini</name>
    <dbReference type="NCBI Taxonomy" id="260995"/>
    <lineage>
        <taxon>Eukaryota</taxon>
        <taxon>Metazoa</taxon>
        <taxon>Chordata</taxon>
        <taxon>Craniata</taxon>
        <taxon>Vertebrata</taxon>
        <taxon>Euteleostomi</taxon>
        <taxon>Amphibia</taxon>
        <taxon>Gymnophiona</taxon>
        <taxon>Geotrypetes</taxon>
    </lineage>
</organism>
<dbReference type="CTD" id="8784"/>
<reference evidence="5" key="1">
    <citation type="submission" date="2025-08" db="UniProtKB">
        <authorList>
            <consortium name="RefSeq"/>
        </authorList>
    </citation>
    <scope>IDENTIFICATION</scope>
</reference>
<dbReference type="AlphaFoldDB" id="A0A6P8PBL9"/>
<dbReference type="GO" id="GO:0009897">
    <property type="term" value="C:external side of plasma membrane"/>
    <property type="evidence" value="ECO:0007669"/>
    <property type="project" value="TreeGrafter"/>
</dbReference>
<evidence type="ECO:0000313" key="4">
    <source>
        <dbReference type="Proteomes" id="UP000515159"/>
    </source>
</evidence>
<keyword evidence="2" id="KW-1133">Transmembrane helix</keyword>
<evidence type="ECO:0000256" key="1">
    <source>
        <dbReference type="SAM" id="MobiDB-lite"/>
    </source>
</evidence>
<dbReference type="OrthoDB" id="9374769at2759"/>
<accession>A0A6P8PBL9</accession>
<dbReference type="Gene3D" id="2.10.50.10">
    <property type="entry name" value="Tumor Necrosis Factor Receptor, subunit A, domain 2"/>
    <property type="match status" value="1"/>
</dbReference>
<dbReference type="GO" id="GO:0045785">
    <property type="term" value="P:positive regulation of cell adhesion"/>
    <property type="evidence" value="ECO:0007669"/>
    <property type="project" value="TreeGrafter"/>
</dbReference>
<dbReference type="KEGG" id="gsh:117349264"/>
<keyword evidence="4" id="KW-1185">Reference proteome</keyword>
<feature type="chain" id="PRO_5028154282" evidence="3">
    <location>
        <begin position="36"/>
        <end position="252"/>
    </location>
</feature>
<dbReference type="Proteomes" id="UP000515159">
    <property type="component" value="Chromosome 15"/>
</dbReference>
<protein>
    <submittedName>
        <fullName evidence="5">Tumor necrosis factor receptor superfamily member 18</fullName>
    </submittedName>
</protein>
<dbReference type="FunCoup" id="A0A6P8PBL9">
    <property type="interactions" value="481"/>
</dbReference>
<evidence type="ECO:0000313" key="5">
    <source>
        <dbReference type="RefSeq" id="XP_033778385.1"/>
    </source>
</evidence>
<dbReference type="InParanoid" id="A0A6P8PBL9"/>
<feature type="region of interest" description="Disordered" evidence="1">
    <location>
        <begin position="233"/>
        <end position="252"/>
    </location>
</feature>
<gene>
    <name evidence="5" type="primary">TNFRSF18</name>
</gene>
<dbReference type="RefSeq" id="XP_033778385.1">
    <property type="nucleotide sequence ID" value="XM_033922494.1"/>
</dbReference>
<feature type="transmembrane region" description="Helical" evidence="2">
    <location>
        <begin position="177"/>
        <end position="199"/>
    </location>
</feature>
<dbReference type="PANTHER" id="PTHR47388">
    <property type="entry name" value="TUMOR NECROSIS FACTOR RECEPTOR SUPERFAMILY MEMBER 18"/>
    <property type="match status" value="1"/>
</dbReference>
<dbReference type="PANTHER" id="PTHR47388:SF1">
    <property type="entry name" value="TUMOR NECROSIS FACTOR RECEPTOR SUPERFAMILY MEMBER 18"/>
    <property type="match status" value="1"/>
</dbReference>
<feature type="signal peptide" evidence="3">
    <location>
        <begin position="1"/>
        <end position="35"/>
    </location>
</feature>
<evidence type="ECO:0000256" key="3">
    <source>
        <dbReference type="SAM" id="SignalP"/>
    </source>
</evidence>
<keyword evidence="2" id="KW-0812">Transmembrane</keyword>